<sequence>MTAPLPLPESFALTFRGYDREQVDERIDELLAEIRLLTADRDAAVAEAETLARQLERARADHAELSARTDRLCRTPADPAAVGDRVRHLLELAHAEADGIVTTARERAAAIAREAAEAAEQRTADARALAYRIVDDARRRADRLAAIERRTAERLRRIDAFLADAESVLGEQPPLRAVA</sequence>
<organism evidence="2 3">
    <name type="scientific">Amycolatopsis tolypomycina</name>
    <dbReference type="NCBI Taxonomy" id="208445"/>
    <lineage>
        <taxon>Bacteria</taxon>
        <taxon>Bacillati</taxon>
        <taxon>Actinomycetota</taxon>
        <taxon>Actinomycetes</taxon>
        <taxon>Pseudonocardiales</taxon>
        <taxon>Pseudonocardiaceae</taxon>
        <taxon>Amycolatopsis</taxon>
    </lineage>
</organism>
<evidence type="ECO:0008006" key="4">
    <source>
        <dbReference type="Google" id="ProtNLM"/>
    </source>
</evidence>
<dbReference type="RefSeq" id="WP_091312239.1">
    <property type="nucleotide sequence ID" value="NZ_FNSO01000004.1"/>
</dbReference>
<protein>
    <recommendedName>
        <fullName evidence="4">Cell wall synthesis protein Wag31</fullName>
    </recommendedName>
</protein>
<dbReference type="EMBL" id="FNSO01000004">
    <property type="protein sequence ID" value="SEC88062.1"/>
    <property type="molecule type" value="Genomic_DNA"/>
</dbReference>
<name>A0A1H4W3X6_9PSEU</name>
<evidence type="ECO:0000256" key="1">
    <source>
        <dbReference type="SAM" id="Coils"/>
    </source>
</evidence>
<dbReference type="STRING" id="208445.SAMN04489727_5441"/>
<dbReference type="Proteomes" id="UP000199622">
    <property type="component" value="Unassembled WGS sequence"/>
</dbReference>
<keyword evidence="3" id="KW-1185">Reference proteome</keyword>
<evidence type="ECO:0000313" key="2">
    <source>
        <dbReference type="EMBL" id="SEC88062.1"/>
    </source>
</evidence>
<reference evidence="3" key="1">
    <citation type="submission" date="2016-10" db="EMBL/GenBank/DDBJ databases">
        <authorList>
            <person name="Varghese N."/>
            <person name="Submissions S."/>
        </authorList>
    </citation>
    <scope>NUCLEOTIDE SEQUENCE [LARGE SCALE GENOMIC DNA]</scope>
    <source>
        <strain evidence="3">DSM 44544</strain>
    </source>
</reference>
<proteinExistence type="predicted"/>
<feature type="coiled-coil region" evidence="1">
    <location>
        <begin position="20"/>
        <end position="68"/>
    </location>
</feature>
<dbReference type="AlphaFoldDB" id="A0A1H4W3X6"/>
<evidence type="ECO:0000313" key="3">
    <source>
        <dbReference type="Proteomes" id="UP000199622"/>
    </source>
</evidence>
<gene>
    <name evidence="2" type="ORF">SAMN04489727_5441</name>
</gene>
<keyword evidence="1" id="KW-0175">Coiled coil</keyword>
<dbReference type="OrthoDB" id="5178145at2"/>
<accession>A0A1H4W3X6</accession>